<gene>
    <name evidence="1" type="ORF">S12H4_42818</name>
</gene>
<feature type="non-terminal residue" evidence="1">
    <location>
        <position position="1"/>
    </location>
</feature>
<proteinExistence type="predicted"/>
<dbReference type="AlphaFoldDB" id="X1VE67"/>
<reference evidence="1" key="1">
    <citation type="journal article" date="2014" name="Front. Microbiol.">
        <title>High frequency of phylogenetically diverse reductive dehalogenase-homologous genes in deep subseafloor sedimentary metagenomes.</title>
        <authorList>
            <person name="Kawai M."/>
            <person name="Futagami T."/>
            <person name="Toyoda A."/>
            <person name="Takaki Y."/>
            <person name="Nishi S."/>
            <person name="Hori S."/>
            <person name="Arai W."/>
            <person name="Tsubouchi T."/>
            <person name="Morono Y."/>
            <person name="Uchiyama I."/>
            <person name="Ito T."/>
            <person name="Fujiyama A."/>
            <person name="Inagaki F."/>
            <person name="Takami H."/>
        </authorList>
    </citation>
    <scope>NUCLEOTIDE SEQUENCE</scope>
    <source>
        <strain evidence="1">Expedition CK06-06</strain>
    </source>
</reference>
<sequence>VKKRRRQNTRAKFVSSIALRKIVDRYIID</sequence>
<dbReference type="EMBL" id="BARW01026230">
    <property type="protein sequence ID" value="GAJ15952.1"/>
    <property type="molecule type" value="Genomic_DNA"/>
</dbReference>
<comment type="caution">
    <text evidence="1">The sequence shown here is derived from an EMBL/GenBank/DDBJ whole genome shotgun (WGS) entry which is preliminary data.</text>
</comment>
<evidence type="ECO:0000313" key="1">
    <source>
        <dbReference type="EMBL" id="GAJ15952.1"/>
    </source>
</evidence>
<accession>X1VE67</accession>
<organism evidence="1">
    <name type="scientific">marine sediment metagenome</name>
    <dbReference type="NCBI Taxonomy" id="412755"/>
    <lineage>
        <taxon>unclassified sequences</taxon>
        <taxon>metagenomes</taxon>
        <taxon>ecological metagenomes</taxon>
    </lineage>
</organism>
<name>X1VE67_9ZZZZ</name>
<protein>
    <submittedName>
        <fullName evidence="1">Uncharacterized protein</fullName>
    </submittedName>
</protein>